<feature type="region of interest" description="Disordered" evidence="1">
    <location>
        <begin position="378"/>
        <end position="512"/>
    </location>
</feature>
<feature type="region of interest" description="Disordered" evidence="1">
    <location>
        <begin position="673"/>
        <end position="718"/>
    </location>
</feature>
<name>A0ABV7ZR62_9CORY</name>
<evidence type="ECO:0000313" key="4">
    <source>
        <dbReference type="Proteomes" id="UP001595751"/>
    </source>
</evidence>
<evidence type="ECO:0000313" key="3">
    <source>
        <dbReference type="EMBL" id="MFC3850611.1"/>
    </source>
</evidence>
<accession>A0ABV7ZR62</accession>
<dbReference type="InterPro" id="IPR003870">
    <property type="entry name" value="DUF222"/>
</dbReference>
<keyword evidence="4" id="KW-1185">Reference proteome</keyword>
<reference evidence="4" key="1">
    <citation type="journal article" date="2019" name="Int. J. Syst. Evol. Microbiol.">
        <title>The Global Catalogue of Microorganisms (GCM) 10K type strain sequencing project: providing services to taxonomists for standard genome sequencing and annotation.</title>
        <authorList>
            <consortium name="The Broad Institute Genomics Platform"/>
            <consortium name="The Broad Institute Genome Sequencing Center for Infectious Disease"/>
            <person name="Wu L."/>
            <person name="Ma J."/>
        </authorList>
    </citation>
    <scope>NUCLEOTIDE SEQUENCE [LARGE SCALE GENOMIC DNA]</scope>
    <source>
        <strain evidence="4">CCUG 53252</strain>
    </source>
</reference>
<protein>
    <submittedName>
        <fullName evidence="3">DUF222 domain-containing protein</fullName>
    </submittedName>
</protein>
<proteinExistence type="predicted"/>
<feature type="compositionally biased region" description="Low complexity" evidence="1">
    <location>
        <begin position="52"/>
        <end position="65"/>
    </location>
</feature>
<dbReference type="RefSeq" id="WP_290290425.1">
    <property type="nucleotide sequence ID" value="NZ_CP047211.1"/>
</dbReference>
<feature type="region of interest" description="Disordered" evidence="1">
    <location>
        <begin position="1"/>
        <end position="86"/>
    </location>
</feature>
<dbReference type="Proteomes" id="UP001595751">
    <property type="component" value="Unassembled WGS sequence"/>
</dbReference>
<evidence type="ECO:0000259" key="2">
    <source>
        <dbReference type="SMART" id="SM00507"/>
    </source>
</evidence>
<dbReference type="SMART" id="SM00507">
    <property type="entry name" value="HNHc"/>
    <property type="match status" value="1"/>
</dbReference>
<sequence>MSENEGECGSGVGVGARAGIDSGGEAGVAPVAGASDGPGAGADDGSDKGADVDSGSVVGTGAGAALSERPDWGLMGPPGTPESNESTGIRAERLVRELGGIVSQLVALDLRSEITDAGDPGYDRLEGAMAKFFLFLRQSDAVLGLFADVALTVEAHRRLGGRATAKSYLRRILDCTDSQAAHIIEYRDTLRPQPDPDPPPEANAEEIAARAELQEKRREIAASLEASARKGNFPIERSRQLNRFLGAFDGQEHGMVEKVADAIADKVDETKAAGFLPMMSSEAEPHLRKRKSKEKAGASKAYLTVHAPDVNGMCRMTALLPAPTAALVNAAMHVNAAPGMFMDLPEGTSDFRTVGQRRVHALHHIMVNILAGPEWADGGGDGGNWETGGFGDDGGNWDAGGFGDDGGNWDAGGVAKQKSHAESGGGFDGDPPAGGRSPEPQPSGAWAPGELPPDAQSPEQSRRRTHPPNEKSPDTQPPGQPQRRTHPPNEKAPDGQPSRGTRGPGGPEQGLLRWVRTDSPWWDPEQCPFVADLFSGSAKPLGKKLPGVGAVVVAIRASELDEELKAKRLDRKRFPTNTGIDLTLEELLSLGADTYSWLAELDDLAGRPLQLGRSRRTASLCQRIALLASETVCTYPGCEKPAIDCETHHIDDWANGGGTDIDNLTYRCPEHHRENDDTKSAPGCGHATHPRDTGRAGHRFPGKAPEFNDSPAARKSPGWSATWWAKYQKERREMEEARGTLWR</sequence>
<comment type="caution">
    <text evidence="3">The sequence shown here is derived from an EMBL/GenBank/DDBJ whole genome shotgun (WGS) entry which is preliminary data.</text>
</comment>
<feature type="compositionally biased region" description="Gly residues" evidence="1">
    <location>
        <begin position="8"/>
        <end position="26"/>
    </location>
</feature>
<gene>
    <name evidence="3" type="ORF">ACFORJ_10605</name>
</gene>
<dbReference type="CDD" id="cd00085">
    <property type="entry name" value="HNHc"/>
    <property type="match status" value="1"/>
</dbReference>
<feature type="compositionally biased region" description="Gly residues" evidence="1">
    <location>
        <begin position="378"/>
        <end position="410"/>
    </location>
</feature>
<organism evidence="3 4">
    <name type="scientific">Corynebacterium hansenii</name>
    <dbReference type="NCBI Taxonomy" id="394964"/>
    <lineage>
        <taxon>Bacteria</taxon>
        <taxon>Bacillati</taxon>
        <taxon>Actinomycetota</taxon>
        <taxon>Actinomycetes</taxon>
        <taxon>Mycobacteriales</taxon>
        <taxon>Corynebacteriaceae</taxon>
        <taxon>Corynebacterium</taxon>
    </lineage>
</organism>
<dbReference type="InterPro" id="IPR003615">
    <property type="entry name" value="HNH_nuc"/>
</dbReference>
<dbReference type="EMBL" id="JBHRZN010000003">
    <property type="protein sequence ID" value="MFC3850611.1"/>
    <property type="molecule type" value="Genomic_DNA"/>
</dbReference>
<dbReference type="Pfam" id="PF02720">
    <property type="entry name" value="DUF222"/>
    <property type="match status" value="1"/>
</dbReference>
<evidence type="ECO:0000256" key="1">
    <source>
        <dbReference type="SAM" id="MobiDB-lite"/>
    </source>
</evidence>
<feature type="domain" description="HNH nuclease" evidence="2">
    <location>
        <begin position="621"/>
        <end position="673"/>
    </location>
</feature>